<keyword evidence="1" id="KW-0812">Transmembrane</keyword>
<evidence type="ECO:0000313" key="2">
    <source>
        <dbReference type="EMBL" id="SXD90427.1"/>
    </source>
</evidence>
<proteinExistence type="inferred from homology"/>
<name>A0A223U9E2_9ENTR</name>
<dbReference type="NCBIfam" id="NF038392">
    <property type="entry name" value="div_DrpB_YedR"/>
    <property type="match status" value="1"/>
</dbReference>
<dbReference type="RefSeq" id="WP_025711145.1">
    <property type="nucleotide sequence ID" value="NZ_CAAHGB010000003.1"/>
</dbReference>
<accession>A0A223U9E2</accession>
<feature type="transmembrane region" description="Helical" evidence="1">
    <location>
        <begin position="58"/>
        <end position="81"/>
    </location>
</feature>
<comment type="function">
    <text evidence="1">A non-essential division protein that localizes to the septal ring in low ionic strength medium.</text>
</comment>
<sequence length="93" mass="10047">MEEQAKRSPGGKLALWALYAFCGYCIWVIVRYWWVVGKIQSVPGASVDGDFGTTAGKWLGALLGMLVLGGIGAILGAVVWYTRPSRGGQDNQR</sequence>
<evidence type="ECO:0000313" key="5">
    <source>
        <dbReference type="Proteomes" id="UP000259400"/>
    </source>
</evidence>
<comment type="subcellular location">
    <subcellularLocation>
        <location evidence="1">Cell inner membrane</location>
        <topology evidence="1">Multi-pass membrane protein</topology>
    </subcellularLocation>
    <text evidence="1">Localizes to the septal ring before constriction, only when cells are grown at low ionic strength.</text>
</comment>
<reference evidence="2 4" key="1">
    <citation type="submission" date="2018-08" db="EMBL/GenBank/DDBJ databases">
        <authorList>
            <consortium name="Pathogen Informatics"/>
        </authorList>
    </citation>
    <scope>NUCLEOTIDE SEQUENCE [LARGE SCALE GENOMIC DNA]</scope>
    <source>
        <strain evidence="3 5">EuSCAPE_IL010</strain>
        <strain evidence="2 4">EuSCAPE_IT371</strain>
    </source>
</reference>
<feature type="transmembrane region" description="Helical" evidence="1">
    <location>
        <begin position="13"/>
        <end position="34"/>
    </location>
</feature>
<dbReference type="HAMAP" id="MF_00857">
    <property type="entry name" value="DrpB"/>
    <property type="match status" value="1"/>
</dbReference>
<dbReference type="GeneID" id="69754555"/>
<dbReference type="GO" id="GO:0005886">
    <property type="term" value="C:plasma membrane"/>
    <property type="evidence" value="ECO:0007669"/>
    <property type="project" value="UniProtKB-SubCell"/>
</dbReference>
<dbReference type="AlphaFoldDB" id="A0A223U9E2"/>
<keyword evidence="1" id="KW-0132">Cell division</keyword>
<keyword evidence="1" id="KW-0472">Membrane</keyword>
<keyword evidence="1" id="KW-0997">Cell inner membrane</keyword>
<dbReference type="InterPro" id="IPR046385">
    <property type="entry name" value="DrpB"/>
</dbReference>
<organism evidence="2 4">
    <name type="scientific">Klebsiella quasivariicola</name>
    <dbReference type="NCBI Taxonomy" id="2026240"/>
    <lineage>
        <taxon>Bacteria</taxon>
        <taxon>Pseudomonadati</taxon>
        <taxon>Pseudomonadota</taxon>
        <taxon>Gammaproteobacteria</taxon>
        <taxon>Enterobacterales</taxon>
        <taxon>Enterobacteriaceae</taxon>
        <taxon>Klebsiella/Raoultella group</taxon>
        <taxon>Klebsiella</taxon>
        <taxon>Klebsiella pneumoniae complex</taxon>
    </lineage>
</organism>
<dbReference type="EMBL" id="UJYZ02000007">
    <property type="protein sequence ID" value="VVJ72719.1"/>
    <property type="molecule type" value="Genomic_DNA"/>
</dbReference>
<evidence type="ECO:0000313" key="3">
    <source>
        <dbReference type="EMBL" id="VVJ72719.1"/>
    </source>
</evidence>
<dbReference type="EMBL" id="UJZG01000002">
    <property type="protein sequence ID" value="SXD90427.1"/>
    <property type="molecule type" value="Genomic_DNA"/>
</dbReference>
<dbReference type="Proteomes" id="UP000259400">
    <property type="component" value="Unassembled WGS sequence"/>
</dbReference>
<comment type="caution">
    <text evidence="2">The sequence shown here is derived from an EMBL/GenBank/DDBJ whole genome shotgun (WGS) entry which is preliminary data.</text>
</comment>
<keyword evidence="1" id="KW-1133">Transmembrane helix</keyword>
<evidence type="ECO:0000313" key="4">
    <source>
        <dbReference type="Proteomes" id="UP000257712"/>
    </source>
</evidence>
<dbReference type="Proteomes" id="UP000257712">
    <property type="component" value="Unassembled WGS sequence"/>
</dbReference>
<protein>
    <recommendedName>
        <fullName evidence="1">Cell division protein DrpB</fullName>
    </recommendedName>
    <alternativeName>
        <fullName evidence="1">Division ring protein B</fullName>
    </alternativeName>
</protein>
<comment type="similarity">
    <text evidence="1">Belongs to the DrpB family.</text>
</comment>
<keyword evidence="5" id="KW-1185">Reference proteome</keyword>
<keyword evidence="1" id="KW-0131">Cell cycle</keyword>
<dbReference type="KEGG" id="kqv:B8P98_10165"/>
<keyword evidence="1" id="KW-1003">Cell membrane</keyword>
<dbReference type="GO" id="GO:0051301">
    <property type="term" value="P:cell division"/>
    <property type="evidence" value="ECO:0007669"/>
    <property type="project" value="UniProtKB-KW"/>
</dbReference>
<gene>
    <name evidence="2" type="primary">yedR</name>
    <name evidence="1" type="synonym">drpB</name>
    <name evidence="3" type="ORF">SAMEA3538468_02162</name>
    <name evidence="2" type="ORF">SAMEA3538780_01335</name>
</gene>
<evidence type="ECO:0000256" key="1">
    <source>
        <dbReference type="HAMAP-Rule" id="MF_00857"/>
    </source>
</evidence>